<proteinExistence type="predicted"/>
<evidence type="ECO:0000313" key="3">
    <source>
        <dbReference type="EMBL" id="GAA3897177.1"/>
    </source>
</evidence>
<sequence length="277" mass="28689">MALRGRGRARRAADSTAMAVAARAGFAARGLIYGLVGFIALQIAFGTDDGGGRQADRGGALSELAGRPFGAALLWGVGVAFAGMALWRLSEALFGGAGPDGTKPSKRVAAAARFVFYAFVSFTVLSYAVGNTGSGSGSSDRHTDDVTAKVLMWPGGQWIVGAAGVAVVGAGLWIALRALARKFRKHLRTDAMSSRARKVTDVLGMVGGTARGVVFAAAGVFALVAAVRHQPGKAKGLDDTLRSFADTPAGPWLLTLIALGLIAFGAFSWCYARWRKV</sequence>
<feature type="domain" description="DUF1206" evidence="2">
    <location>
        <begin position="24"/>
        <end position="94"/>
    </location>
</feature>
<keyword evidence="4" id="KW-1185">Reference proteome</keyword>
<evidence type="ECO:0000259" key="2">
    <source>
        <dbReference type="Pfam" id="PF06724"/>
    </source>
</evidence>
<dbReference type="InterPro" id="IPR009597">
    <property type="entry name" value="DUF1206"/>
</dbReference>
<name>A0ABP7LD17_9ACTN</name>
<feature type="transmembrane region" description="Helical" evidence="1">
    <location>
        <begin position="158"/>
        <end position="180"/>
    </location>
</feature>
<feature type="domain" description="DUF1206" evidence="2">
    <location>
        <begin position="110"/>
        <end position="180"/>
    </location>
</feature>
<gene>
    <name evidence="3" type="ORF">GCM10022244_04290</name>
</gene>
<dbReference type="Pfam" id="PF06724">
    <property type="entry name" value="DUF1206"/>
    <property type="match status" value="3"/>
</dbReference>
<protein>
    <submittedName>
        <fullName evidence="3">DUF1206 domain-containing protein</fullName>
    </submittedName>
</protein>
<evidence type="ECO:0000256" key="1">
    <source>
        <dbReference type="SAM" id="Phobius"/>
    </source>
</evidence>
<feature type="transmembrane region" description="Helical" evidence="1">
    <location>
        <begin position="249"/>
        <end position="272"/>
    </location>
</feature>
<evidence type="ECO:0000313" key="4">
    <source>
        <dbReference type="Proteomes" id="UP001501000"/>
    </source>
</evidence>
<keyword evidence="1" id="KW-1133">Transmembrane helix</keyword>
<comment type="caution">
    <text evidence="3">The sequence shown here is derived from an EMBL/GenBank/DDBJ whole genome shotgun (WGS) entry which is preliminary data.</text>
</comment>
<keyword evidence="1" id="KW-0812">Transmembrane</keyword>
<accession>A0ABP7LD17</accession>
<organism evidence="3 4">
    <name type="scientific">Streptomyces gulbargensis</name>
    <dbReference type="NCBI Taxonomy" id="364901"/>
    <lineage>
        <taxon>Bacteria</taxon>
        <taxon>Bacillati</taxon>
        <taxon>Actinomycetota</taxon>
        <taxon>Actinomycetes</taxon>
        <taxon>Kitasatosporales</taxon>
        <taxon>Streptomycetaceae</taxon>
        <taxon>Streptomyces</taxon>
    </lineage>
</organism>
<dbReference type="EMBL" id="BAABAJ010000001">
    <property type="protein sequence ID" value="GAA3897177.1"/>
    <property type="molecule type" value="Genomic_DNA"/>
</dbReference>
<reference evidence="4" key="1">
    <citation type="journal article" date="2019" name="Int. J. Syst. Evol. Microbiol.">
        <title>The Global Catalogue of Microorganisms (GCM) 10K type strain sequencing project: providing services to taxonomists for standard genome sequencing and annotation.</title>
        <authorList>
            <consortium name="The Broad Institute Genomics Platform"/>
            <consortium name="The Broad Institute Genome Sequencing Center for Infectious Disease"/>
            <person name="Wu L."/>
            <person name="Ma J."/>
        </authorList>
    </citation>
    <scope>NUCLEOTIDE SEQUENCE [LARGE SCALE GENOMIC DNA]</scope>
    <source>
        <strain evidence="4">JCM 16956</strain>
    </source>
</reference>
<feature type="transmembrane region" description="Helical" evidence="1">
    <location>
        <begin position="108"/>
        <end position="129"/>
    </location>
</feature>
<dbReference type="Proteomes" id="UP001501000">
    <property type="component" value="Unassembled WGS sequence"/>
</dbReference>
<feature type="transmembrane region" description="Helical" evidence="1">
    <location>
        <begin position="20"/>
        <end position="45"/>
    </location>
</feature>
<feature type="transmembrane region" description="Helical" evidence="1">
    <location>
        <begin position="201"/>
        <end position="229"/>
    </location>
</feature>
<feature type="domain" description="DUF1206" evidence="2">
    <location>
        <begin position="206"/>
        <end position="275"/>
    </location>
</feature>
<keyword evidence="1" id="KW-0472">Membrane</keyword>
<feature type="transmembrane region" description="Helical" evidence="1">
    <location>
        <begin position="65"/>
        <end position="87"/>
    </location>
</feature>